<dbReference type="SUPFAM" id="SSF52413">
    <property type="entry name" value="UDP-glucose/GDP-mannose dehydrogenase C-terminal domain"/>
    <property type="match status" value="1"/>
</dbReference>
<feature type="binding site" evidence="11">
    <location>
        <position position="30"/>
    </location>
    <ligand>
        <name>NAD(+)</name>
        <dbReference type="ChEBI" id="CHEBI:57540"/>
    </ligand>
</feature>
<evidence type="ECO:0000313" key="13">
    <source>
        <dbReference type="EMBL" id="VBB11307.1"/>
    </source>
</evidence>
<dbReference type="InterPro" id="IPR028357">
    <property type="entry name" value="UDPglc_DH_bac"/>
</dbReference>
<feature type="domain" description="UDP-glucose/GDP-mannose dehydrogenase C-terminal" evidence="12">
    <location>
        <begin position="328"/>
        <end position="440"/>
    </location>
</feature>
<protein>
    <recommendedName>
        <fullName evidence="4 8">UDP-glucose 6-dehydrogenase</fullName>
        <ecNumber evidence="3 8">1.1.1.22</ecNumber>
    </recommendedName>
</protein>
<proteinExistence type="inferred from homology"/>
<dbReference type="Pfam" id="PF03721">
    <property type="entry name" value="UDPG_MGDP_dh_N"/>
    <property type="match status" value="1"/>
</dbReference>
<dbReference type="InterPro" id="IPR014026">
    <property type="entry name" value="UDP-Glc/GDP-Man_DH_dimer"/>
</dbReference>
<dbReference type="SMART" id="SM00984">
    <property type="entry name" value="UDPG_MGDP_dh_C"/>
    <property type="match status" value="1"/>
</dbReference>
<dbReference type="Pfam" id="PF03720">
    <property type="entry name" value="UDPG_MGDP_dh_C"/>
    <property type="match status" value="1"/>
</dbReference>
<feature type="active site" description="Nucleophile" evidence="9">
    <location>
        <position position="274"/>
    </location>
</feature>
<evidence type="ECO:0000256" key="2">
    <source>
        <dbReference type="ARBA" id="ARBA00006601"/>
    </source>
</evidence>
<dbReference type="GO" id="GO:0000271">
    <property type="term" value="P:polysaccharide biosynthetic process"/>
    <property type="evidence" value="ECO:0007669"/>
    <property type="project" value="InterPro"/>
</dbReference>
<dbReference type="PROSITE" id="PS51257">
    <property type="entry name" value="PROKAR_LIPOPROTEIN"/>
    <property type="match status" value="1"/>
</dbReference>
<dbReference type="NCBIfam" id="TIGR03026">
    <property type="entry name" value="NDP-sugDHase"/>
    <property type="match status" value="1"/>
</dbReference>
<evidence type="ECO:0000313" key="14">
    <source>
        <dbReference type="Proteomes" id="UP000268684"/>
    </source>
</evidence>
<evidence type="ECO:0000256" key="6">
    <source>
        <dbReference type="ARBA" id="ARBA00023027"/>
    </source>
</evidence>
<organism evidence="13 14">
    <name type="scientific">Burkholderia stabilis</name>
    <dbReference type="NCBI Taxonomy" id="95485"/>
    <lineage>
        <taxon>Bacteria</taxon>
        <taxon>Pseudomonadati</taxon>
        <taxon>Pseudomonadota</taxon>
        <taxon>Betaproteobacteria</taxon>
        <taxon>Burkholderiales</taxon>
        <taxon>Burkholderiaceae</taxon>
        <taxon>Burkholderia</taxon>
        <taxon>Burkholderia cepacia complex</taxon>
    </lineage>
</organism>
<accession>A0AAJ5T399</accession>
<evidence type="ECO:0000259" key="12">
    <source>
        <dbReference type="SMART" id="SM00984"/>
    </source>
</evidence>
<evidence type="ECO:0000256" key="7">
    <source>
        <dbReference type="ARBA" id="ARBA00047473"/>
    </source>
</evidence>
<feature type="binding site" evidence="11">
    <location>
        <position position="342"/>
    </location>
    <ligand>
        <name>NAD(+)</name>
        <dbReference type="ChEBI" id="CHEBI:57540"/>
    </ligand>
</feature>
<reference evidence="13 14" key="1">
    <citation type="submission" date="2017-11" db="EMBL/GenBank/DDBJ databases">
        <authorList>
            <person name="Seth-Smith MB H."/>
        </authorList>
    </citation>
    <scope>NUCLEOTIDE SEQUENCE [LARGE SCALE GENOMIC DNA]</scope>
    <source>
        <strain evidence="13">E</strain>
    </source>
</reference>
<feature type="binding site" evidence="10">
    <location>
        <position position="335"/>
    </location>
    <ligand>
        <name>substrate</name>
    </ligand>
</feature>
<dbReference type="InterPro" id="IPR014027">
    <property type="entry name" value="UDP-Glc/GDP-Man_DH_C"/>
</dbReference>
<evidence type="ECO:0000256" key="9">
    <source>
        <dbReference type="PIRSR" id="PIRSR500134-1"/>
    </source>
</evidence>
<dbReference type="GO" id="GO:0003979">
    <property type="term" value="F:UDP-glucose 6-dehydrogenase activity"/>
    <property type="evidence" value="ECO:0007669"/>
    <property type="project" value="UniProtKB-EC"/>
</dbReference>
<dbReference type="PIRSF" id="PIRSF500134">
    <property type="entry name" value="UDPglc_DH_bac"/>
    <property type="match status" value="1"/>
</dbReference>
<dbReference type="InterPro" id="IPR036220">
    <property type="entry name" value="UDP-Glc/GDP-Man_DH_C_sf"/>
</dbReference>
<feature type="binding site" evidence="10">
    <location>
        <position position="218"/>
    </location>
    <ligand>
        <name>substrate</name>
    </ligand>
</feature>
<dbReference type="Gene3D" id="1.20.5.100">
    <property type="entry name" value="Cytochrome c1, transmembrane anchor, C-terminal"/>
    <property type="match status" value="1"/>
</dbReference>
<dbReference type="PANTHER" id="PTHR43750">
    <property type="entry name" value="UDP-GLUCOSE 6-DEHYDROGENASE TUAD"/>
    <property type="match status" value="1"/>
</dbReference>
<evidence type="ECO:0000256" key="4">
    <source>
        <dbReference type="ARBA" id="ARBA00015132"/>
    </source>
</evidence>
<feature type="binding site" evidence="11">
    <location>
        <position position="121"/>
    </location>
    <ligand>
        <name>NAD(+)</name>
        <dbReference type="ChEBI" id="CHEBI:57540"/>
    </ligand>
</feature>
<dbReference type="SUPFAM" id="SSF48179">
    <property type="entry name" value="6-phosphogluconate dehydrogenase C-terminal domain-like"/>
    <property type="match status" value="1"/>
</dbReference>
<dbReference type="AlphaFoldDB" id="A0AAJ5T399"/>
<evidence type="ECO:0000256" key="5">
    <source>
        <dbReference type="ARBA" id="ARBA00023002"/>
    </source>
</evidence>
<dbReference type="RefSeq" id="WP_122166933.1">
    <property type="nucleotide sequence ID" value="NZ_LR025742.1"/>
</dbReference>
<dbReference type="SUPFAM" id="SSF51735">
    <property type="entry name" value="NAD(P)-binding Rossmann-fold domains"/>
    <property type="match status" value="1"/>
</dbReference>
<keyword evidence="14" id="KW-1185">Reference proteome</keyword>
<dbReference type="Pfam" id="PF00984">
    <property type="entry name" value="UDPG_MGDP_dh"/>
    <property type="match status" value="1"/>
</dbReference>
<gene>
    <name evidence="13" type="primary">tuaD_1</name>
    <name evidence="13" type="ORF">BSTAB16_1434</name>
</gene>
<feature type="binding site" evidence="10">
    <location>
        <begin position="159"/>
        <end position="162"/>
    </location>
    <ligand>
        <name>substrate</name>
    </ligand>
</feature>
<dbReference type="InterPro" id="IPR036291">
    <property type="entry name" value="NAD(P)-bd_dom_sf"/>
</dbReference>
<dbReference type="Proteomes" id="UP000268684">
    <property type="component" value="Chromosome I"/>
</dbReference>
<sequence>MKITIIGTGYVGLVTGACLAEIGHDVFCLDVDQRKIDILNNGGMPIHEPGLLDIIARNRAAGRLRFSTDIEASVAHGEIQFIAVGTPPDEDGSADLQYVLEAARNIGRHMTNFKVIVDKSTVPVGTAQRVRGVVDEALAARGLAGSVAHRFSVVSNPEFLKEGAAVEDFMRPDRIIIGVDGDETGTIAREKMKKLYAPFNRNHERTIYMDVRSAEFAKYAANAMLATRISFMNEMSNLADKVGADIEAVRRGIGSDPRIGYHFLYAGVGYGGSCFPKDVQALIRTAGENGQPLRILEAVEAANHAQKDVLIGKIEQRFGADLTGREFAVWGLAFKPNTDDMREAPSRRLIAALLERGATVRAYDPVAVDEARRVFALDFGDDAAVLARLHLVDTQDVAVTGADALVIVTEWKEFRSPDFTRLKAELKAPVIFDGRNLYEPDAMAELGIDYYAIGRPYVDPQSSSRG</sequence>
<dbReference type="InterPro" id="IPR008927">
    <property type="entry name" value="6-PGluconate_DH-like_C_sf"/>
</dbReference>
<dbReference type="InterPro" id="IPR017476">
    <property type="entry name" value="UDP-Glc/GDP-Man"/>
</dbReference>
<dbReference type="EMBL" id="LR025742">
    <property type="protein sequence ID" value="VBB11307.1"/>
    <property type="molecule type" value="Genomic_DNA"/>
</dbReference>
<dbReference type="GeneID" id="71053910"/>
<keyword evidence="6 8" id="KW-0520">NAD</keyword>
<comment type="catalytic activity">
    <reaction evidence="7 8">
        <text>UDP-alpha-D-glucose + 2 NAD(+) + H2O = UDP-alpha-D-glucuronate + 2 NADH + 3 H(+)</text>
        <dbReference type="Rhea" id="RHEA:23596"/>
        <dbReference type="ChEBI" id="CHEBI:15377"/>
        <dbReference type="ChEBI" id="CHEBI:15378"/>
        <dbReference type="ChEBI" id="CHEBI:57540"/>
        <dbReference type="ChEBI" id="CHEBI:57945"/>
        <dbReference type="ChEBI" id="CHEBI:58052"/>
        <dbReference type="ChEBI" id="CHEBI:58885"/>
        <dbReference type="EC" id="1.1.1.22"/>
    </reaction>
</comment>
<dbReference type="InterPro" id="IPR001732">
    <property type="entry name" value="UDP-Glc/GDP-Man_DH_N"/>
</dbReference>
<keyword evidence="5 8" id="KW-0560">Oxidoreductase</keyword>
<feature type="binding site" evidence="10">
    <location>
        <position position="271"/>
    </location>
    <ligand>
        <name>substrate</name>
    </ligand>
</feature>
<feature type="binding site" evidence="11">
    <location>
        <position position="277"/>
    </location>
    <ligand>
        <name>NAD(+)</name>
        <dbReference type="ChEBI" id="CHEBI:57540"/>
    </ligand>
</feature>
<dbReference type="PANTHER" id="PTHR43750:SF3">
    <property type="entry name" value="UDP-GLUCOSE 6-DEHYDROGENASE TUAD"/>
    <property type="match status" value="1"/>
</dbReference>
<evidence type="ECO:0000256" key="10">
    <source>
        <dbReference type="PIRSR" id="PIRSR500134-2"/>
    </source>
</evidence>
<evidence type="ECO:0000256" key="1">
    <source>
        <dbReference type="ARBA" id="ARBA00004701"/>
    </source>
</evidence>
<feature type="binding site" evidence="10">
    <location>
        <begin position="263"/>
        <end position="267"/>
    </location>
    <ligand>
        <name>substrate</name>
    </ligand>
</feature>
<comment type="similarity">
    <text evidence="2 8">Belongs to the UDP-glucose/GDP-mannose dehydrogenase family.</text>
</comment>
<dbReference type="GO" id="GO:0051287">
    <property type="term" value="F:NAD binding"/>
    <property type="evidence" value="ECO:0007669"/>
    <property type="project" value="InterPro"/>
</dbReference>
<name>A0AAJ5T399_9BURK</name>
<feature type="binding site" evidence="11">
    <location>
        <position position="86"/>
    </location>
    <ligand>
        <name>NAD(+)</name>
        <dbReference type="ChEBI" id="CHEBI:57540"/>
    </ligand>
</feature>
<dbReference type="PIRSF" id="PIRSF000124">
    <property type="entry name" value="UDPglc_GDPman_dh"/>
    <property type="match status" value="1"/>
</dbReference>
<evidence type="ECO:0000256" key="8">
    <source>
        <dbReference type="PIRNR" id="PIRNR000124"/>
    </source>
</evidence>
<comment type="pathway">
    <text evidence="1">Nucleotide-sugar biosynthesis; UDP-alpha-D-glucuronate biosynthesis; UDP-alpha-D-glucuronate from UDP-alpha-D-glucose: step 1/1.</text>
</comment>
<dbReference type="Gene3D" id="3.40.50.720">
    <property type="entry name" value="NAD(P)-binding Rossmann-like Domain"/>
    <property type="match status" value="2"/>
</dbReference>
<evidence type="ECO:0000256" key="3">
    <source>
        <dbReference type="ARBA" id="ARBA00012954"/>
    </source>
</evidence>
<feature type="binding site" evidence="11">
    <location>
        <position position="35"/>
    </location>
    <ligand>
        <name>NAD(+)</name>
        <dbReference type="ChEBI" id="CHEBI:57540"/>
    </ligand>
</feature>
<dbReference type="EC" id="1.1.1.22" evidence="3 8"/>
<evidence type="ECO:0000256" key="11">
    <source>
        <dbReference type="PIRSR" id="PIRSR500134-3"/>
    </source>
</evidence>
<feature type="binding site" evidence="11">
    <location>
        <position position="162"/>
    </location>
    <ligand>
        <name>NAD(+)</name>
        <dbReference type="ChEBI" id="CHEBI:57540"/>
    </ligand>
</feature>